<dbReference type="SUPFAM" id="SSF51735">
    <property type="entry name" value="NAD(P)-binding Rossmann-fold domains"/>
    <property type="match status" value="1"/>
</dbReference>
<dbReference type="GO" id="GO:0008823">
    <property type="term" value="F:cupric reductase (NADH) activity"/>
    <property type="evidence" value="ECO:0007669"/>
    <property type="project" value="TreeGrafter"/>
</dbReference>
<dbReference type="PANTHER" id="PTHR14239">
    <property type="entry name" value="DUDULIN-RELATED"/>
    <property type="match status" value="1"/>
</dbReference>
<dbReference type="EMBL" id="SOFL01000044">
    <property type="protein sequence ID" value="TFB99535.1"/>
    <property type="molecule type" value="Genomic_DNA"/>
</dbReference>
<dbReference type="InterPro" id="IPR028939">
    <property type="entry name" value="P5C_Rdtase_cat_N"/>
</dbReference>
<proteinExistence type="predicted"/>
<dbReference type="InterPro" id="IPR036291">
    <property type="entry name" value="NAD(P)-bd_dom_sf"/>
</dbReference>
<accession>A0A4R8W179</accession>
<dbReference type="GO" id="GO:0005886">
    <property type="term" value="C:plasma membrane"/>
    <property type="evidence" value="ECO:0007669"/>
    <property type="project" value="TreeGrafter"/>
</dbReference>
<organism evidence="3 4">
    <name type="scientific">Cryobacterium adonitolivorans</name>
    <dbReference type="NCBI Taxonomy" id="1259189"/>
    <lineage>
        <taxon>Bacteria</taxon>
        <taxon>Bacillati</taxon>
        <taxon>Actinomycetota</taxon>
        <taxon>Actinomycetes</taxon>
        <taxon>Micrococcales</taxon>
        <taxon>Microbacteriaceae</taxon>
        <taxon>Cryobacterium</taxon>
    </lineage>
</organism>
<protein>
    <submittedName>
        <fullName evidence="3">NADP oxidoreductase</fullName>
    </submittedName>
</protein>
<dbReference type="GO" id="GO:0052851">
    <property type="term" value="F:ferric-chelate reductase (NADPH) activity"/>
    <property type="evidence" value="ECO:0007669"/>
    <property type="project" value="TreeGrafter"/>
</dbReference>
<dbReference type="Gene3D" id="3.40.50.720">
    <property type="entry name" value="NAD(P)-binding Rossmann-like Domain"/>
    <property type="match status" value="1"/>
</dbReference>
<dbReference type="OrthoDB" id="1523398at2"/>
<dbReference type="Proteomes" id="UP000297907">
    <property type="component" value="Unassembled WGS sequence"/>
</dbReference>
<comment type="caution">
    <text evidence="3">The sequence shown here is derived from an EMBL/GenBank/DDBJ whole genome shotgun (WGS) entry which is preliminary data.</text>
</comment>
<dbReference type="RefSeq" id="WP_134454412.1">
    <property type="nucleotide sequence ID" value="NZ_SOFL01000044.1"/>
</dbReference>
<keyword evidence="1" id="KW-0560">Oxidoreductase</keyword>
<sequence length="222" mass="22682">MVTTIGILGAGRVGSAIARTALKAGYAVHIAGSGPAADIELIVDIVTRGAVAMTAADAVASADLVVLAVPLHKYRSVSPATLAGKIALDTMNYWQPIDGDLHEFTADTRSSSEVVGDYFAGARLVKTLNHIGYHDLETDARPAEAPDRHALAIAGDADAASVVAEVINRFGFDPVYAGPLASGAAFEPGSSIFGGRRTAEELTAELGLAAPETAALETAEAA</sequence>
<dbReference type="AlphaFoldDB" id="A0A4R8W179"/>
<evidence type="ECO:0000313" key="4">
    <source>
        <dbReference type="Proteomes" id="UP000297907"/>
    </source>
</evidence>
<keyword evidence="4" id="KW-1185">Reference proteome</keyword>
<dbReference type="InterPro" id="IPR051267">
    <property type="entry name" value="STEAP_metalloreductase"/>
</dbReference>
<reference evidence="3 4" key="1">
    <citation type="submission" date="2019-03" db="EMBL/GenBank/DDBJ databases">
        <title>Genomics of glacier-inhabiting Cryobacterium strains.</title>
        <authorList>
            <person name="Liu Q."/>
            <person name="Xin Y.-H."/>
        </authorList>
    </citation>
    <scope>NUCLEOTIDE SEQUENCE [LARGE SCALE GENOMIC DNA]</scope>
    <source>
        <strain evidence="3 4">RHLS22-1</strain>
    </source>
</reference>
<evidence type="ECO:0000313" key="3">
    <source>
        <dbReference type="EMBL" id="TFB99535.1"/>
    </source>
</evidence>
<feature type="domain" description="Pyrroline-5-carboxylate reductase catalytic N-terminal" evidence="2">
    <location>
        <begin position="4"/>
        <end position="93"/>
    </location>
</feature>
<name>A0A4R8W179_9MICO</name>
<dbReference type="Pfam" id="PF03807">
    <property type="entry name" value="F420_oxidored"/>
    <property type="match status" value="1"/>
</dbReference>
<dbReference type="GO" id="GO:0015677">
    <property type="term" value="P:copper ion import"/>
    <property type="evidence" value="ECO:0007669"/>
    <property type="project" value="TreeGrafter"/>
</dbReference>
<evidence type="ECO:0000259" key="2">
    <source>
        <dbReference type="Pfam" id="PF03807"/>
    </source>
</evidence>
<dbReference type="PANTHER" id="PTHR14239:SF0">
    <property type="entry name" value="F420-DEPENDENT NADP REDUCTASE"/>
    <property type="match status" value="1"/>
</dbReference>
<evidence type="ECO:0000256" key="1">
    <source>
        <dbReference type="ARBA" id="ARBA00023002"/>
    </source>
</evidence>
<gene>
    <name evidence="3" type="ORF">E3O42_13340</name>
</gene>